<gene>
    <name evidence="1" type="ORF">TTHERM_000052308</name>
</gene>
<dbReference type="EMBL" id="GG662712">
    <property type="protein sequence ID" value="EWS74642.1"/>
    <property type="molecule type" value="Genomic_DNA"/>
</dbReference>
<organism evidence="1 2">
    <name type="scientific">Tetrahymena thermophila (strain SB210)</name>
    <dbReference type="NCBI Taxonomy" id="312017"/>
    <lineage>
        <taxon>Eukaryota</taxon>
        <taxon>Sar</taxon>
        <taxon>Alveolata</taxon>
        <taxon>Ciliophora</taxon>
        <taxon>Intramacronucleata</taxon>
        <taxon>Oligohymenophorea</taxon>
        <taxon>Hymenostomatida</taxon>
        <taxon>Tetrahymenina</taxon>
        <taxon>Tetrahymenidae</taxon>
        <taxon>Tetrahymena</taxon>
    </lineage>
</organism>
<dbReference type="InterPro" id="IPR035969">
    <property type="entry name" value="Rab-GAP_TBC_sf"/>
</dbReference>
<proteinExistence type="predicted"/>
<dbReference type="GeneID" id="24437014"/>
<dbReference type="AlphaFoldDB" id="W7XBD4"/>
<dbReference type="InParanoid" id="W7XBD4"/>
<protein>
    <submittedName>
        <fullName evidence="1">Uncharacterized protein</fullName>
    </submittedName>
</protein>
<name>W7XBD4_TETTS</name>
<dbReference type="Gene3D" id="1.10.8.1310">
    <property type="match status" value="1"/>
</dbReference>
<dbReference type="Proteomes" id="UP000009168">
    <property type="component" value="Unassembled WGS sequence"/>
</dbReference>
<dbReference type="KEGG" id="tet:TTHERM_000052308"/>
<keyword evidence="2" id="KW-1185">Reference proteome</keyword>
<reference evidence="2" key="1">
    <citation type="journal article" date="2006" name="PLoS Biol.">
        <title>Macronuclear genome sequence of the ciliate Tetrahymena thermophila, a model eukaryote.</title>
        <authorList>
            <person name="Eisen J.A."/>
            <person name="Coyne R.S."/>
            <person name="Wu M."/>
            <person name="Wu D."/>
            <person name="Thiagarajan M."/>
            <person name="Wortman J.R."/>
            <person name="Badger J.H."/>
            <person name="Ren Q."/>
            <person name="Amedeo P."/>
            <person name="Jones K.M."/>
            <person name="Tallon L.J."/>
            <person name="Delcher A.L."/>
            <person name="Salzberg S.L."/>
            <person name="Silva J.C."/>
            <person name="Haas B.J."/>
            <person name="Majoros W.H."/>
            <person name="Farzad M."/>
            <person name="Carlton J.M."/>
            <person name="Smith R.K. Jr."/>
            <person name="Garg J."/>
            <person name="Pearlman R.E."/>
            <person name="Karrer K.M."/>
            <person name="Sun L."/>
            <person name="Manning G."/>
            <person name="Elde N.C."/>
            <person name="Turkewitz A.P."/>
            <person name="Asai D.J."/>
            <person name="Wilkes D.E."/>
            <person name="Wang Y."/>
            <person name="Cai H."/>
            <person name="Collins K."/>
            <person name="Stewart B.A."/>
            <person name="Lee S.R."/>
            <person name="Wilamowska K."/>
            <person name="Weinberg Z."/>
            <person name="Ruzzo W.L."/>
            <person name="Wloga D."/>
            <person name="Gaertig J."/>
            <person name="Frankel J."/>
            <person name="Tsao C.-C."/>
            <person name="Gorovsky M.A."/>
            <person name="Keeling P.J."/>
            <person name="Waller R.F."/>
            <person name="Patron N.J."/>
            <person name="Cherry J.M."/>
            <person name="Stover N.A."/>
            <person name="Krieger C.J."/>
            <person name="del Toro C."/>
            <person name="Ryder H.F."/>
            <person name="Williamson S.C."/>
            <person name="Barbeau R.A."/>
            <person name="Hamilton E.P."/>
            <person name="Orias E."/>
        </authorList>
    </citation>
    <scope>NUCLEOTIDE SEQUENCE [LARGE SCALE GENOMIC DNA]</scope>
    <source>
        <strain evidence="2">SB210</strain>
    </source>
</reference>
<accession>W7XBD4</accession>
<sequence length="172" mass="20363">MKLSQKHIQEQIQGIFDSIHQKKSIKEQIIKLSDIGKLYGFGDDNNIRLKAYQILLGISDEEINQTFTYTKNDNFEDGDCYKQILRDCNGSFKLLDVCLDKDEQQIQNLRNQLILMVSKLFKENTSYSYYRGYENFCSIFLWNFGIDKGYKLIERLSASLLRQIFYFSKKFI</sequence>
<evidence type="ECO:0000313" key="2">
    <source>
        <dbReference type="Proteomes" id="UP000009168"/>
    </source>
</evidence>
<dbReference type="SUPFAM" id="SSF47923">
    <property type="entry name" value="Ypt/Rab-GAP domain of gyp1p"/>
    <property type="match status" value="1"/>
</dbReference>
<evidence type="ECO:0000313" key="1">
    <source>
        <dbReference type="EMBL" id="EWS74642.1"/>
    </source>
</evidence>
<dbReference type="RefSeq" id="XP_012652864.1">
    <property type="nucleotide sequence ID" value="XM_012797410.1"/>
</dbReference>